<sequence length="386" mass="43774">MARLGWKAFWESGRTHCFVRRKYSKFNFCRKVKALLHPKFKLNGKVFPSAEGLKLYANRVSENGKNDEVAIGKFILEWLDENDFITVKTSGSTGIPKEIKLQKNHVYNSAEATVNYFDLKENTKALLCLSSEYIAGKMMLVRAMIAGWNLYTIFPEKRPLENSDENFDFTAMVPYQVFHSLAHLHRVKKLIVGGGAVSSELEQQLQTVNTQVFATYGMTETISHIAIRPINGKDKSLIFSALPKVNFSQNESNCLQIHAPEISKEIVVTNDVVELISPTSFKFLGRIDNVINTGGAKVHPEIVEEKLSIHINQPFFIASEKDDALGERVILIIESEKQLQLEDFSQALQTLSVYEKPKKIYTTPQLIYTETGKVKRTKVLKLLKPE</sequence>
<name>A0ABX7DRH7_9FLAO</name>
<proteinExistence type="predicted"/>
<evidence type="ECO:0000313" key="2">
    <source>
        <dbReference type="EMBL" id="QQX76709.1"/>
    </source>
</evidence>
<accession>A0ABX7DRH7</accession>
<dbReference type="InterPro" id="IPR045851">
    <property type="entry name" value="AMP-bd_C_sf"/>
</dbReference>
<dbReference type="PANTHER" id="PTHR43201:SF32">
    <property type="entry name" value="2-SUCCINYLBENZOATE--COA LIGASE, CHLOROPLASTIC_PEROXISOMAL"/>
    <property type="match status" value="1"/>
</dbReference>
<dbReference type="Gene3D" id="3.40.50.12780">
    <property type="entry name" value="N-terminal domain of ligase-like"/>
    <property type="match status" value="1"/>
</dbReference>
<dbReference type="SUPFAM" id="SSF56801">
    <property type="entry name" value="Acetyl-CoA synthetase-like"/>
    <property type="match status" value="1"/>
</dbReference>
<dbReference type="Gene3D" id="3.30.300.30">
    <property type="match status" value="1"/>
</dbReference>
<dbReference type="Proteomes" id="UP000629420">
    <property type="component" value="Chromosome"/>
</dbReference>
<gene>
    <name evidence="2" type="ORF">JK629_00090</name>
</gene>
<dbReference type="PANTHER" id="PTHR43201">
    <property type="entry name" value="ACYL-COA SYNTHETASE"/>
    <property type="match status" value="1"/>
</dbReference>
<dbReference type="EMBL" id="CP068439">
    <property type="protein sequence ID" value="QQX76709.1"/>
    <property type="molecule type" value="Genomic_DNA"/>
</dbReference>
<dbReference type="InterPro" id="IPR042099">
    <property type="entry name" value="ANL_N_sf"/>
</dbReference>
<dbReference type="Pfam" id="PF00501">
    <property type="entry name" value="AMP-binding"/>
    <property type="match status" value="1"/>
</dbReference>
<evidence type="ECO:0000259" key="1">
    <source>
        <dbReference type="Pfam" id="PF00501"/>
    </source>
</evidence>
<organism evidence="2 3">
    <name type="scientific">Aequorivita iocasae</name>
    <dbReference type="NCBI Taxonomy" id="2803865"/>
    <lineage>
        <taxon>Bacteria</taxon>
        <taxon>Pseudomonadati</taxon>
        <taxon>Bacteroidota</taxon>
        <taxon>Flavobacteriia</taxon>
        <taxon>Flavobacteriales</taxon>
        <taxon>Flavobacteriaceae</taxon>
        <taxon>Aequorivita</taxon>
    </lineage>
</organism>
<protein>
    <submittedName>
        <fullName evidence="2">AMP-binding protein</fullName>
    </submittedName>
</protein>
<feature type="domain" description="AMP-dependent synthetase/ligase" evidence="1">
    <location>
        <begin position="75"/>
        <end position="231"/>
    </location>
</feature>
<reference evidence="2 3" key="1">
    <citation type="submission" date="2021-01" db="EMBL/GenBank/DDBJ databases">
        <title>Aequorivita sp. strain KX20305, a bacterium isolated from the sediment collected at a cold seep field in South China Sea.</title>
        <authorList>
            <person name="Zhang H."/>
            <person name="Li C."/>
        </authorList>
    </citation>
    <scope>NUCLEOTIDE SEQUENCE [LARGE SCALE GENOMIC DNA]</scope>
    <source>
        <strain evidence="2 3">KX20305</strain>
    </source>
</reference>
<keyword evidence="3" id="KW-1185">Reference proteome</keyword>
<evidence type="ECO:0000313" key="3">
    <source>
        <dbReference type="Proteomes" id="UP000629420"/>
    </source>
</evidence>
<dbReference type="InterPro" id="IPR000873">
    <property type="entry name" value="AMP-dep_synth/lig_dom"/>
</dbReference>